<dbReference type="AlphaFoldDB" id="A0A0G1CFH2"/>
<dbReference type="Proteomes" id="UP000034837">
    <property type="component" value="Unassembled WGS sequence"/>
</dbReference>
<dbReference type="InterPro" id="IPR013693">
    <property type="entry name" value="SpoIID/LytB_N"/>
</dbReference>
<dbReference type="InterPro" id="IPR013783">
    <property type="entry name" value="Ig-like_fold"/>
</dbReference>
<dbReference type="EMBL" id="LCDO01000002">
    <property type="protein sequence ID" value="KKS57326.1"/>
    <property type="molecule type" value="Genomic_DNA"/>
</dbReference>
<gene>
    <name evidence="2" type="ORF">UV20_C0002G0115</name>
</gene>
<evidence type="ECO:0000259" key="1">
    <source>
        <dbReference type="Pfam" id="PF08486"/>
    </source>
</evidence>
<comment type="caution">
    <text evidence="2">The sequence shown here is derived from an EMBL/GenBank/DDBJ whole genome shotgun (WGS) entry which is preliminary data.</text>
</comment>
<dbReference type="InterPro" id="IPR013486">
    <property type="entry name" value="SpoIID/LytB"/>
</dbReference>
<evidence type="ECO:0000313" key="2">
    <source>
        <dbReference type="EMBL" id="KKS57326.1"/>
    </source>
</evidence>
<dbReference type="NCBIfam" id="TIGR02669">
    <property type="entry name" value="SpoIID_LytB"/>
    <property type="match status" value="1"/>
</dbReference>
<reference evidence="2 3" key="1">
    <citation type="journal article" date="2015" name="Nature">
        <title>rRNA introns, odd ribosomes, and small enigmatic genomes across a large radiation of phyla.</title>
        <authorList>
            <person name="Brown C.T."/>
            <person name="Hug L.A."/>
            <person name="Thomas B.C."/>
            <person name="Sharon I."/>
            <person name="Castelle C.J."/>
            <person name="Singh A."/>
            <person name="Wilkins M.J."/>
            <person name="Williams K.H."/>
            <person name="Banfield J.F."/>
        </authorList>
    </citation>
    <scope>NUCLEOTIDE SEQUENCE [LARGE SCALE GENOMIC DNA]</scope>
</reference>
<sequence length="622" mass="69782">MKTRSIKKHLKLALILFFAAFLFNGLSISPVLAKTTIPDWAAEQYSKISEINLAPGEVKQIKIGFYNRGTYNWRNTGKNYVSIYTYSPKYHASKLAAASWLSYSHPTKLKDSLAGPNSKGYFELEIKAPQKAGTYKETFALAAENKAWVKGGQFELVVNVGKTSSAINDASDKATGDIEAETADNAFLNPPKIEFNKKDLEAMKLSKMEPVSLNYGEEKTTALLFINKGKQNWDKRTLILNNVSLAGVSTGNSFASTAWLNNNTISEFSTTPIKNGQTEIYQIPLRAPERSGIFTLHFSLLINGQKIEGGNFDLPVTVINQNPLENVADDSSNIIIDDTRVRIGLFTTEEPLEFVSPFDYTIKDTDGLELGRIIPGNKVLLSYDEDSKKYFAVLGEQKIISDRPLRLAPLDLNAYFTISNHELLARWGNNINYNEFRDTLELRLAETGYVWVINELGMENYLKGMAEESDSSPTEFLKAMAVAERSYAYYQLKNPGRHLLGHFDLDADNDQVYRGYVREKISPNMVIAIEETRGFVATYNNEPADTPYFARSNGKTKSAKAVWGAEKPWLVAVTTPYDKGKTQWGHGVGMSARDGLYRAKDGSNWDDILKYYYTGIDLQKMY</sequence>
<organism evidence="2 3">
    <name type="scientific">Candidatus Magasanikbacteria bacterium GW2011_GWA2_42_32</name>
    <dbReference type="NCBI Taxonomy" id="1619039"/>
    <lineage>
        <taxon>Bacteria</taxon>
        <taxon>Candidatus Magasanikiibacteriota</taxon>
    </lineage>
</organism>
<proteinExistence type="predicted"/>
<evidence type="ECO:0000313" key="3">
    <source>
        <dbReference type="Proteomes" id="UP000034837"/>
    </source>
</evidence>
<protein>
    <submittedName>
        <fullName evidence="2">SpoIID/LytB domain protein</fullName>
    </submittedName>
</protein>
<dbReference type="GO" id="GO:0030435">
    <property type="term" value="P:sporulation resulting in formation of a cellular spore"/>
    <property type="evidence" value="ECO:0007669"/>
    <property type="project" value="InterPro"/>
</dbReference>
<dbReference type="Gene3D" id="2.60.40.10">
    <property type="entry name" value="Immunoglobulins"/>
    <property type="match status" value="2"/>
</dbReference>
<name>A0A0G1CFH2_9BACT</name>
<feature type="domain" description="Sporulation stage II protein D amidase enhancer LytB N-terminal" evidence="1">
    <location>
        <begin position="449"/>
        <end position="539"/>
    </location>
</feature>
<accession>A0A0G1CFH2</accession>
<dbReference type="Pfam" id="PF08486">
    <property type="entry name" value="SpoIID"/>
    <property type="match status" value="1"/>
</dbReference>